<accession>A0A9E3HAD3</accession>
<dbReference type="SUPFAM" id="SSF56349">
    <property type="entry name" value="DNA breaking-rejoining enzymes"/>
    <property type="match status" value="1"/>
</dbReference>
<evidence type="ECO:0000259" key="4">
    <source>
        <dbReference type="PROSITE" id="PS51898"/>
    </source>
</evidence>
<dbReference type="InterPro" id="IPR050090">
    <property type="entry name" value="Tyrosine_recombinase_XerCD"/>
</dbReference>
<dbReference type="Gene3D" id="1.10.150.130">
    <property type="match status" value="1"/>
</dbReference>
<keyword evidence="2" id="KW-0238">DNA-binding</keyword>
<comment type="similarity">
    <text evidence="1">Belongs to the 'phage' integrase family.</text>
</comment>
<dbReference type="InterPro" id="IPR011010">
    <property type="entry name" value="DNA_brk_join_enz"/>
</dbReference>
<dbReference type="Gene3D" id="1.10.443.10">
    <property type="entry name" value="Intergrase catalytic core"/>
    <property type="match status" value="1"/>
</dbReference>
<evidence type="ECO:0000256" key="2">
    <source>
        <dbReference type="ARBA" id="ARBA00023125"/>
    </source>
</evidence>
<organism evidence="5 6">
    <name type="scientific">Pelatocladus maniniholoensis HA4357-MV3</name>
    <dbReference type="NCBI Taxonomy" id="1117104"/>
    <lineage>
        <taxon>Bacteria</taxon>
        <taxon>Bacillati</taxon>
        <taxon>Cyanobacteriota</taxon>
        <taxon>Cyanophyceae</taxon>
        <taxon>Nostocales</taxon>
        <taxon>Nostocaceae</taxon>
        <taxon>Pelatocladus</taxon>
    </lineage>
</organism>
<feature type="domain" description="Tyr recombinase" evidence="4">
    <location>
        <begin position="191"/>
        <end position="375"/>
    </location>
</feature>
<dbReference type="PANTHER" id="PTHR30349:SF41">
    <property type="entry name" value="INTEGRASE_RECOMBINASE PROTEIN MJ0367-RELATED"/>
    <property type="match status" value="1"/>
</dbReference>
<evidence type="ECO:0000256" key="1">
    <source>
        <dbReference type="ARBA" id="ARBA00008857"/>
    </source>
</evidence>
<evidence type="ECO:0000256" key="3">
    <source>
        <dbReference type="ARBA" id="ARBA00023172"/>
    </source>
</evidence>
<dbReference type="Pfam" id="PF00589">
    <property type="entry name" value="Phage_integrase"/>
    <property type="match status" value="1"/>
</dbReference>
<reference evidence="5" key="1">
    <citation type="submission" date="2021-05" db="EMBL/GenBank/DDBJ databases">
        <authorList>
            <person name="Pietrasiak N."/>
            <person name="Ward R."/>
            <person name="Stajich J.E."/>
            <person name="Kurbessoian T."/>
        </authorList>
    </citation>
    <scope>NUCLEOTIDE SEQUENCE</scope>
    <source>
        <strain evidence="5">HA4357-MV3</strain>
    </source>
</reference>
<dbReference type="InterPro" id="IPR002104">
    <property type="entry name" value="Integrase_catalytic"/>
</dbReference>
<dbReference type="EMBL" id="JAHHHW010000119">
    <property type="protein sequence ID" value="MBW4433990.1"/>
    <property type="molecule type" value="Genomic_DNA"/>
</dbReference>
<dbReference type="InterPro" id="IPR010998">
    <property type="entry name" value="Integrase_recombinase_N"/>
</dbReference>
<dbReference type="GO" id="GO:0015074">
    <property type="term" value="P:DNA integration"/>
    <property type="evidence" value="ECO:0007669"/>
    <property type="project" value="InterPro"/>
</dbReference>
<dbReference type="Proteomes" id="UP000813215">
    <property type="component" value="Unassembled WGS sequence"/>
</dbReference>
<dbReference type="GO" id="GO:0003677">
    <property type="term" value="F:DNA binding"/>
    <property type="evidence" value="ECO:0007669"/>
    <property type="project" value="UniProtKB-KW"/>
</dbReference>
<sequence length="375" mass="42975">MVGKKRNPCGSVAVESVKGRIRLRFRYQGRQLYMAVGADNATIRSVASLKARQIELDLLTGTFDPSLNKYRPLSAKPVYRDPPIQLIKESVIEVFSAFIKWKAKEIDKRSLEKYNVTLQTLKVSIFGKFPAIDLTEDEAQYFSDHLKEEHKLSPRTLKERITLLRACWDWKKLPNNPWIEVRRRIKVPPTQPPTPFTPHEINFILEVFERDYSNYYPYVLFLFSTGVRTSEAIGLRWRHISPNFTSIWIGESLTKGVKKSTKNNKARTIVVTPKVRDVLEAIRPPKAKPDGLVFTSIGGGVIDVDNFTKRYWVSALEKAGVEYRRPYNTRHSFISNCLEIGMNPVTIASITGHKVETLFEYYAGLISPPVIPVLF</sequence>
<evidence type="ECO:0000313" key="6">
    <source>
        <dbReference type="Proteomes" id="UP000813215"/>
    </source>
</evidence>
<reference evidence="5" key="2">
    <citation type="journal article" date="2022" name="Microbiol. Resour. Announc.">
        <title>Metagenome Sequencing to Explore Phylogenomics of Terrestrial Cyanobacteria.</title>
        <authorList>
            <person name="Ward R.D."/>
            <person name="Stajich J.E."/>
            <person name="Johansen J.R."/>
            <person name="Huntemann M."/>
            <person name="Clum A."/>
            <person name="Foster B."/>
            <person name="Foster B."/>
            <person name="Roux S."/>
            <person name="Palaniappan K."/>
            <person name="Varghese N."/>
            <person name="Mukherjee S."/>
            <person name="Reddy T.B.K."/>
            <person name="Daum C."/>
            <person name="Copeland A."/>
            <person name="Chen I.A."/>
            <person name="Ivanova N.N."/>
            <person name="Kyrpides N.C."/>
            <person name="Shapiro N."/>
            <person name="Eloe-Fadrosh E.A."/>
            <person name="Pietrasiak N."/>
        </authorList>
    </citation>
    <scope>NUCLEOTIDE SEQUENCE</scope>
    <source>
        <strain evidence="5">HA4357-MV3</strain>
    </source>
</reference>
<dbReference type="InterPro" id="IPR022000">
    <property type="entry name" value="Min27-like_integrase_DNA_bind"/>
</dbReference>
<dbReference type="PANTHER" id="PTHR30349">
    <property type="entry name" value="PHAGE INTEGRASE-RELATED"/>
    <property type="match status" value="1"/>
</dbReference>
<dbReference type="AlphaFoldDB" id="A0A9E3HAD3"/>
<dbReference type="Pfam" id="PF12167">
    <property type="entry name" value="Arm-DNA-bind_2"/>
    <property type="match status" value="1"/>
</dbReference>
<name>A0A9E3HAD3_9NOST</name>
<evidence type="ECO:0000313" key="5">
    <source>
        <dbReference type="EMBL" id="MBW4433990.1"/>
    </source>
</evidence>
<dbReference type="InterPro" id="IPR013762">
    <property type="entry name" value="Integrase-like_cat_sf"/>
</dbReference>
<dbReference type="CDD" id="cd01189">
    <property type="entry name" value="INT_ICEBs1_C_like"/>
    <property type="match status" value="1"/>
</dbReference>
<dbReference type="GO" id="GO:0006310">
    <property type="term" value="P:DNA recombination"/>
    <property type="evidence" value="ECO:0007669"/>
    <property type="project" value="UniProtKB-KW"/>
</dbReference>
<dbReference type="PROSITE" id="PS51898">
    <property type="entry name" value="TYR_RECOMBINASE"/>
    <property type="match status" value="1"/>
</dbReference>
<proteinExistence type="inferred from homology"/>
<protein>
    <submittedName>
        <fullName evidence="5">Site-specific integrase</fullName>
    </submittedName>
</protein>
<gene>
    <name evidence="5" type="ORF">KME28_20325</name>
</gene>
<comment type="caution">
    <text evidence="5">The sequence shown here is derived from an EMBL/GenBank/DDBJ whole genome shotgun (WGS) entry which is preliminary data.</text>
</comment>
<keyword evidence="3" id="KW-0233">DNA recombination</keyword>